<feature type="chain" id="PRO_5034017933" evidence="3">
    <location>
        <begin position="17"/>
        <end position="200"/>
    </location>
</feature>
<dbReference type="OrthoDB" id="6394845at2759"/>
<proteinExistence type="predicted"/>
<evidence type="ECO:0000259" key="4">
    <source>
        <dbReference type="PROSITE" id="PS50869"/>
    </source>
</evidence>
<dbReference type="AlphaFoldDB" id="A0A8B7P3U8"/>
<dbReference type="PROSITE" id="PS50869">
    <property type="entry name" value="BRICHOS"/>
    <property type="match status" value="1"/>
</dbReference>
<evidence type="ECO:0000256" key="3">
    <source>
        <dbReference type="SAM" id="SignalP"/>
    </source>
</evidence>
<keyword evidence="2" id="KW-1133">Transmembrane helix</keyword>
<evidence type="ECO:0000256" key="1">
    <source>
        <dbReference type="ARBA" id="ARBA00023157"/>
    </source>
</evidence>
<dbReference type="PROSITE" id="PS51257">
    <property type="entry name" value="PROKAR_LIPOPROTEIN"/>
    <property type="match status" value="1"/>
</dbReference>
<dbReference type="Proteomes" id="UP000694843">
    <property type="component" value="Unplaced"/>
</dbReference>
<dbReference type="KEGG" id="hazt:108677028"/>
<keyword evidence="2" id="KW-0812">Transmembrane</keyword>
<evidence type="ECO:0000256" key="2">
    <source>
        <dbReference type="SAM" id="Phobius"/>
    </source>
</evidence>
<reference evidence="6" key="1">
    <citation type="submission" date="2025-08" db="UniProtKB">
        <authorList>
            <consortium name="RefSeq"/>
        </authorList>
    </citation>
    <scope>IDENTIFICATION</scope>
    <source>
        <tissue evidence="6">Whole organism</tissue>
    </source>
</reference>
<feature type="domain" description="BRICHOS" evidence="4">
    <location>
        <begin position="55"/>
        <end position="143"/>
    </location>
</feature>
<feature type="transmembrane region" description="Helical" evidence="2">
    <location>
        <begin position="170"/>
        <end position="199"/>
    </location>
</feature>
<keyword evidence="2" id="KW-0472">Membrane</keyword>
<evidence type="ECO:0000313" key="6">
    <source>
        <dbReference type="RefSeq" id="XP_018020667.1"/>
    </source>
</evidence>
<keyword evidence="1" id="KW-1015">Disulfide bond</keyword>
<keyword evidence="5" id="KW-1185">Reference proteome</keyword>
<feature type="signal peptide" evidence="3">
    <location>
        <begin position="1"/>
        <end position="16"/>
    </location>
</feature>
<dbReference type="Pfam" id="PF04089">
    <property type="entry name" value="BRICHOS"/>
    <property type="match status" value="1"/>
</dbReference>
<dbReference type="GeneID" id="108677028"/>
<accession>A0A8B7P3U8</accession>
<sequence>MIRLLTISALISAAFAASCEEVTTTLELPGTDYNTSVVYSICPDANVITSKVVGTEIFQTATAYEDYDVGFGATRDSEKEECLVHKLQASTLEEQAAVLRSQSTQTVQTTGNLNLIKVPEDEPASEFGQRIANFCGDFPVFKVGTDNEGTRVVPFEQEDRAITFTFKKCLLWRFFLFYTCFTTTLTIPTGTTITFVWFFG</sequence>
<dbReference type="RefSeq" id="XP_018020667.1">
    <property type="nucleotide sequence ID" value="XM_018165178.2"/>
</dbReference>
<name>A0A8B7P3U8_HYAAZ</name>
<protein>
    <submittedName>
        <fullName evidence="6">Uncharacterized protein LOC108677028</fullName>
    </submittedName>
</protein>
<keyword evidence="3" id="KW-0732">Signal</keyword>
<dbReference type="InterPro" id="IPR007084">
    <property type="entry name" value="BRICHOS_dom"/>
</dbReference>
<organism evidence="5 6">
    <name type="scientific">Hyalella azteca</name>
    <name type="common">Amphipod</name>
    <dbReference type="NCBI Taxonomy" id="294128"/>
    <lineage>
        <taxon>Eukaryota</taxon>
        <taxon>Metazoa</taxon>
        <taxon>Ecdysozoa</taxon>
        <taxon>Arthropoda</taxon>
        <taxon>Crustacea</taxon>
        <taxon>Multicrustacea</taxon>
        <taxon>Malacostraca</taxon>
        <taxon>Eumalacostraca</taxon>
        <taxon>Peracarida</taxon>
        <taxon>Amphipoda</taxon>
        <taxon>Senticaudata</taxon>
        <taxon>Talitrida</taxon>
        <taxon>Talitroidea</taxon>
        <taxon>Hyalellidae</taxon>
        <taxon>Hyalella</taxon>
    </lineage>
</organism>
<evidence type="ECO:0000313" key="5">
    <source>
        <dbReference type="Proteomes" id="UP000694843"/>
    </source>
</evidence>
<gene>
    <name evidence="6" type="primary">LOC108677028</name>
</gene>